<feature type="domain" description="C2H2-type" evidence="9">
    <location>
        <begin position="524"/>
        <end position="551"/>
    </location>
</feature>
<dbReference type="GO" id="GO:0035282">
    <property type="term" value="P:segmentation"/>
    <property type="evidence" value="ECO:0007669"/>
    <property type="project" value="UniProtKB-KW"/>
</dbReference>
<gene>
    <name evidence="10" type="primary">106062686</name>
</gene>
<keyword evidence="5" id="KW-0862">Zinc</keyword>
<evidence type="ECO:0000259" key="9">
    <source>
        <dbReference type="PROSITE" id="PS50157"/>
    </source>
</evidence>
<comment type="subcellular location">
    <subcellularLocation>
        <location evidence="1">Nucleus</location>
    </subcellularLocation>
</comment>
<feature type="domain" description="C2H2-type" evidence="9">
    <location>
        <begin position="552"/>
        <end position="580"/>
    </location>
</feature>
<feature type="domain" description="C2H2-type" evidence="9">
    <location>
        <begin position="467"/>
        <end position="495"/>
    </location>
</feature>
<evidence type="ECO:0000256" key="7">
    <source>
        <dbReference type="ARBA" id="ARBA00023242"/>
    </source>
</evidence>
<protein>
    <recommendedName>
        <fullName evidence="9">C2H2-type domain-containing protein</fullName>
    </recommendedName>
</protein>
<evidence type="ECO:0000313" key="11">
    <source>
        <dbReference type="Proteomes" id="UP000076420"/>
    </source>
</evidence>
<dbReference type="GO" id="GO:0005634">
    <property type="term" value="C:nucleus"/>
    <property type="evidence" value="ECO:0007669"/>
    <property type="project" value="UniProtKB-SubCell"/>
</dbReference>
<evidence type="ECO:0000313" key="10">
    <source>
        <dbReference type="EnsemblMetazoa" id="BGLB005939-PB"/>
    </source>
</evidence>
<dbReference type="PROSITE" id="PS50157">
    <property type="entry name" value="ZINC_FINGER_C2H2_2"/>
    <property type="match status" value="10"/>
</dbReference>
<feature type="domain" description="C2H2-type" evidence="9">
    <location>
        <begin position="382"/>
        <end position="409"/>
    </location>
</feature>
<dbReference type="AlphaFoldDB" id="A0A2C9JPP6"/>
<evidence type="ECO:0000256" key="6">
    <source>
        <dbReference type="ARBA" id="ARBA00023125"/>
    </source>
</evidence>
<dbReference type="SMART" id="SM00355">
    <property type="entry name" value="ZnF_C2H2"/>
    <property type="match status" value="16"/>
</dbReference>
<dbReference type="VEuPathDB" id="VectorBase:BGLAX_035428"/>
<feature type="domain" description="C2H2-type" evidence="9">
    <location>
        <begin position="581"/>
        <end position="609"/>
    </location>
</feature>
<dbReference type="STRING" id="6526.A0A2C9JPP6"/>
<dbReference type="EnsemblMetazoa" id="BGLB005939-RB">
    <property type="protein sequence ID" value="BGLB005939-PB"/>
    <property type="gene ID" value="BGLB005939"/>
</dbReference>
<reference evidence="10" key="1">
    <citation type="submission" date="2020-05" db="UniProtKB">
        <authorList>
            <consortium name="EnsemblMetazoa"/>
        </authorList>
    </citation>
    <scope>IDENTIFICATION</scope>
    <source>
        <strain evidence="10">BB02</strain>
    </source>
</reference>
<keyword evidence="6" id="KW-0238">DNA-binding</keyword>
<feature type="domain" description="C2H2-type" evidence="9">
    <location>
        <begin position="354"/>
        <end position="381"/>
    </location>
</feature>
<dbReference type="PROSITE" id="PS00028">
    <property type="entry name" value="ZINC_FINGER_C2H2_1"/>
    <property type="match status" value="7"/>
</dbReference>
<evidence type="ECO:0000256" key="4">
    <source>
        <dbReference type="ARBA" id="ARBA00022771"/>
    </source>
</evidence>
<evidence type="ECO:0000256" key="3">
    <source>
        <dbReference type="ARBA" id="ARBA00022737"/>
    </source>
</evidence>
<dbReference type="InterPro" id="IPR036236">
    <property type="entry name" value="Znf_C2H2_sf"/>
</dbReference>
<feature type="domain" description="C2H2-type" evidence="9">
    <location>
        <begin position="228"/>
        <end position="255"/>
    </location>
</feature>
<keyword evidence="2" id="KW-0479">Metal-binding</keyword>
<feature type="domain" description="C2H2-type" evidence="9">
    <location>
        <begin position="639"/>
        <end position="666"/>
    </location>
</feature>
<dbReference type="VEuPathDB" id="VectorBase:BGLB005939"/>
<feature type="domain" description="C2H2-type" evidence="9">
    <location>
        <begin position="269"/>
        <end position="297"/>
    </location>
</feature>
<dbReference type="InterPro" id="IPR013087">
    <property type="entry name" value="Znf_C2H2_type"/>
</dbReference>
<dbReference type="PANTHER" id="PTHR24392">
    <property type="entry name" value="ZINC FINGER PROTEIN"/>
    <property type="match status" value="1"/>
</dbReference>
<dbReference type="Proteomes" id="UP000076420">
    <property type="component" value="Unassembled WGS sequence"/>
</dbReference>
<keyword evidence="3" id="KW-0677">Repeat</keyword>
<dbReference type="Gene3D" id="3.30.160.60">
    <property type="entry name" value="Classic Zinc Finger"/>
    <property type="match status" value="8"/>
</dbReference>
<dbReference type="GO" id="GO:0008270">
    <property type="term" value="F:zinc ion binding"/>
    <property type="evidence" value="ECO:0007669"/>
    <property type="project" value="UniProtKB-KW"/>
</dbReference>
<proteinExistence type="predicted"/>
<evidence type="ECO:0000256" key="5">
    <source>
        <dbReference type="ARBA" id="ARBA00022833"/>
    </source>
</evidence>
<dbReference type="OrthoDB" id="6077919at2759"/>
<dbReference type="KEGG" id="bgt:106062686"/>
<feature type="domain" description="C2H2-type" evidence="9">
    <location>
        <begin position="199"/>
        <end position="227"/>
    </location>
</feature>
<sequence>MAEGGSDCFQYKFQVEEATEGTDGEVIIIYNNGEEITPEILAKTLEELSTHLSLQRMATQNQNPVIPTETDSDVCLPIDDIHLNIQLDSSTLDIPVIKVELPRAPEEMVEGSLSQENANPEMLVDLTSHQNDSKSVINVDTKQIIKDNSNQEIYPKSDAPLDASAPDKTILTLPIIPTEEFPMKEEMMSDEEEEILSSYPCDKCAFISQTERDYQRHQKQEHKERNPFICRYCNKAFQLELSLSIHKLGHSQKMCSVGSNDIYKVLKYFTCPLCEFQYQRKRQLNTHMKTQHDSKTYLLCCKCYYSCLTADELAQHLSSSAHDEEGRTNCPLCGTATKDIRQHLRRTHNEDRPFLCTQCGFKAKTATHLNNHMVIHDPVKRVQCDLCSYKCRTKDQLKKHLVKHSSEKEFKCNLCPFACKTGMSLKRHMHIHETPNKYVCNICEYTTHDKLILRKHKAQEHILKASYKCRQCDCQFDRVVELKKHALAEHKSERTQFCSYCDFAGLTPAELRTHMQTHFGKFSYTCNVCGYMCRLKTSYQRHIERHSKVKKFMCTICSYASVEKYDLQKHYVHRHSEDKPLSCPYCPYRCKFKPRLNNHISYVHTDIKPFFCKLCPYTGKSAENLKKHMANHGVVLKTLRCVLCDYATAEKAKLKRHMKVHVKKAVFQCRKVAF</sequence>
<dbReference type="Pfam" id="PF00096">
    <property type="entry name" value="zf-C2H2"/>
    <property type="match status" value="2"/>
</dbReference>
<organism evidence="10 11">
    <name type="scientific">Biomphalaria glabrata</name>
    <name type="common">Bloodfluke planorb</name>
    <name type="synonym">Freshwater snail</name>
    <dbReference type="NCBI Taxonomy" id="6526"/>
    <lineage>
        <taxon>Eukaryota</taxon>
        <taxon>Metazoa</taxon>
        <taxon>Spiralia</taxon>
        <taxon>Lophotrochozoa</taxon>
        <taxon>Mollusca</taxon>
        <taxon>Gastropoda</taxon>
        <taxon>Heterobranchia</taxon>
        <taxon>Euthyneura</taxon>
        <taxon>Panpulmonata</taxon>
        <taxon>Hygrophila</taxon>
        <taxon>Lymnaeoidea</taxon>
        <taxon>Planorbidae</taxon>
        <taxon>Biomphalaria</taxon>
    </lineage>
</organism>
<keyword evidence="7" id="KW-0539">Nucleus</keyword>
<evidence type="ECO:0000256" key="2">
    <source>
        <dbReference type="ARBA" id="ARBA00022723"/>
    </source>
</evidence>
<evidence type="ECO:0000256" key="8">
    <source>
        <dbReference type="PROSITE-ProRule" id="PRU00042"/>
    </source>
</evidence>
<keyword evidence="4 8" id="KW-0863">Zinc-finger</keyword>
<accession>A0A2C9JPP6</accession>
<evidence type="ECO:0000256" key="1">
    <source>
        <dbReference type="ARBA" id="ARBA00004123"/>
    </source>
</evidence>
<dbReference type="SUPFAM" id="SSF57667">
    <property type="entry name" value="beta-beta-alpha zinc fingers"/>
    <property type="match status" value="8"/>
</dbReference>
<name>A0A2C9JPP6_BIOGL</name>
<dbReference type="GO" id="GO:0003677">
    <property type="term" value="F:DNA binding"/>
    <property type="evidence" value="ECO:0007669"/>
    <property type="project" value="UniProtKB-KW"/>
</dbReference>